<reference evidence="14 15" key="1">
    <citation type="submission" date="2018-04" db="EMBL/GenBank/DDBJ databases">
        <title>Subsurface microbial communities from deep shales in Ohio and West Virginia, USA.</title>
        <authorList>
            <person name="Wrighton K."/>
        </authorList>
    </citation>
    <scope>NUCLEOTIDE SEQUENCE [LARGE SCALE GENOMIC DNA]</scope>
    <source>
        <strain evidence="14 15">WC1</strain>
    </source>
</reference>
<dbReference type="GO" id="GO:0015297">
    <property type="term" value="F:antiporter activity"/>
    <property type="evidence" value="ECO:0007669"/>
    <property type="project" value="UniProtKB-KW"/>
</dbReference>
<dbReference type="InterPro" id="IPR050222">
    <property type="entry name" value="MATE_MdtK"/>
</dbReference>
<dbReference type="InterPro" id="IPR002528">
    <property type="entry name" value="MATE_fam"/>
</dbReference>
<dbReference type="RefSeq" id="WP_108141420.1">
    <property type="nucleotide sequence ID" value="NZ_JBQPXQ010000029.1"/>
</dbReference>
<dbReference type="EMBL" id="QAXS01000027">
    <property type="protein sequence ID" value="PTV96111.1"/>
    <property type="molecule type" value="Genomic_DNA"/>
</dbReference>
<feature type="transmembrane region" description="Helical" evidence="13">
    <location>
        <begin position="59"/>
        <end position="78"/>
    </location>
</feature>
<feature type="transmembrane region" description="Helical" evidence="13">
    <location>
        <begin position="320"/>
        <end position="340"/>
    </location>
</feature>
<evidence type="ECO:0000313" key="14">
    <source>
        <dbReference type="EMBL" id="PTV96111.1"/>
    </source>
</evidence>
<feature type="transmembrane region" description="Helical" evidence="13">
    <location>
        <begin position="136"/>
        <end position="155"/>
    </location>
</feature>
<evidence type="ECO:0000256" key="10">
    <source>
        <dbReference type="ARBA" id="ARBA00023065"/>
    </source>
</evidence>
<protein>
    <recommendedName>
        <fullName evidence="4">Probable multidrug resistance protein NorM</fullName>
    </recommendedName>
    <alternativeName>
        <fullName evidence="12">Multidrug-efflux transporter</fullName>
    </alternativeName>
</protein>
<evidence type="ECO:0000256" key="3">
    <source>
        <dbReference type="ARBA" id="ARBA00010199"/>
    </source>
</evidence>
<keyword evidence="8 13" id="KW-0812">Transmembrane</keyword>
<feature type="transmembrane region" description="Helical" evidence="13">
    <location>
        <begin position="360"/>
        <end position="379"/>
    </location>
</feature>
<feature type="transmembrane region" description="Helical" evidence="13">
    <location>
        <begin position="242"/>
        <end position="267"/>
    </location>
</feature>
<dbReference type="PIRSF" id="PIRSF006603">
    <property type="entry name" value="DinF"/>
    <property type="match status" value="1"/>
</dbReference>
<dbReference type="OrthoDB" id="62420at2"/>
<dbReference type="CDD" id="cd13137">
    <property type="entry name" value="MATE_NorM_like"/>
    <property type="match status" value="1"/>
</dbReference>
<keyword evidence="11 13" id="KW-0472">Membrane</keyword>
<evidence type="ECO:0000256" key="11">
    <source>
        <dbReference type="ARBA" id="ARBA00023136"/>
    </source>
</evidence>
<evidence type="ECO:0000313" key="15">
    <source>
        <dbReference type="Proteomes" id="UP000244089"/>
    </source>
</evidence>
<evidence type="ECO:0000256" key="9">
    <source>
        <dbReference type="ARBA" id="ARBA00022989"/>
    </source>
</evidence>
<feature type="transmembrane region" description="Helical" evidence="13">
    <location>
        <begin position="167"/>
        <end position="190"/>
    </location>
</feature>
<keyword evidence="6" id="KW-0050">Antiport</keyword>
<feature type="transmembrane region" description="Helical" evidence="13">
    <location>
        <begin position="391"/>
        <end position="411"/>
    </location>
</feature>
<evidence type="ECO:0000256" key="4">
    <source>
        <dbReference type="ARBA" id="ARBA00020268"/>
    </source>
</evidence>
<dbReference type="PANTHER" id="PTHR43298">
    <property type="entry name" value="MULTIDRUG RESISTANCE PROTEIN NORM-RELATED"/>
    <property type="match status" value="1"/>
</dbReference>
<dbReference type="GO" id="GO:0005886">
    <property type="term" value="C:plasma membrane"/>
    <property type="evidence" value="ECO:0007669"/>
    <property type="project" value="UniProtKB-SubCell"/>
</dbReference>
<keyword evidence="5" id="KW-0813">Transport</keyword>
<evidence type="ECO:0000256" key="2">
    <source>
        <dbReference type="ARBA" id="ARBA00004651"/>
    </source>
</evidence>
<evidence type="ECO:0000256" key="5">
    <source>
        <dbReference type="ARBA" id="ARBA00022448"/>
    </source>
</evidence>
<dbReference type="Proteomes" id="UP000244089">
    <property type="component" value="Unassembled WGS sequence"/>
</dbReference>
<organism evidence="14 15">
    <name type="scientific">Halanaerobium saccharolyticum</name>
    <dbReference type="NCBI Taxonomy" id="43595"/>
    <lineage>
        <taxon>Bacteria</taxon>
        <taxon>Bacillati</taxon>
        <taxon>Bacillota</taxon>
        <taxon>Clostridia</taxon>
        <taxon>Halanaerobiales</taxon>
        <taxon>Halanaerobiaceae</taxon>
        <taxon>Halanaerobium</taxon>
    </lineage>
</organism>
<dbReference type="Pfam" id="PF01554">
    <property type="entry name" value="MatE"/>
    <property type="match status" value="2"/>
</dbReference>
<accession>A0A2T5RHG0</accession>
<dbReference type="NCBIfam" id="TIGR00797">
    <property type="entry name" value="matE"/>
    <property type="match status" value="1"/>
</dbReference>
<comment type="subcellular location">
    <subcellularLocation>
        <location evidence="2">Cell membrane</location>
        <topology evidence="2">Multi-pass membrane protein</topology>
    </subcellularLocation>
</comment>
<gene>
    <name evidence="14" type="ORF">C8C76_12711</name>
</gene>
<feature type="transmembrane region" description="Helical" evidence="13">
    <location>
        <begin position="417"/>
        <end position="437"/>
    </location>
</feature>
<feature type="transmembrane region" description="Helical" evidence="13">
    <location>
        <begin position="98"/>
        <end position="116"/>
    </location>
</feature>
<sequence length="463" mass="50695">MKLELTKNSSRRAKTIFMLALPAMLEMSLNTLVGMADTIMISRFVGKEALAAVGFANQIIFTLIFVFSAFNAGATAMVSRSYGEGNKKRMNKIMNENLTLNLILGIIVTLFTFFFADLILNVYDITAVVKAFGTTYLKYIAVGQVFMFISFASAASLRGAGDTKTPMYITGIANILNIIGNYVLITGFWIFPELGIAGAAISTAFARFIAAALYLGLFASNRGILKLHPSWMRISSKIFKPLINLSYAAGIEQLFMQVAFFVNGIFISKLDTTAEASFRILLNIESLSFMPAIGIAIAATTIVGKHLGEDKAEESLKSGLTAAVMGALLGSGLALIYLIFPVFALKIFTTDAQVINYSAPVLRIVALNQAFLAFVIIMVGALRGAGDTKGAMYITIIRLWLIFIPLSYYLIVVSDYGVAGVWIAEIISFLIIALIVLRRFLKMEWAEIEFFEENELSDTAEEY</sequence>
<dbReference type="PANTHER" id="PTHR43298:SF2">
    <property type="entry name" value="FMN_FAD EXPORTER YEEO-RELATED"/>
    <property type="match status" value="1"/>
</dbReference>
<feature type="transmembrane region" description="Helical" evidence="13">
    <location>
        <begin position="287"/>
        <end position="308"/>
    </location>
</feature>
<evidence type="ECO:0000256" key="8">
    <source>
        <dbReference type="ARBA" id="ARBA00022692"/>
    </source>
</evidence>
<comment type="function">
    <text evidence="1">Multidrug efflux pump.</text>
</comment>
<keyword evidence="9 13" id="KW-1133">Transmembrane helix</keyword>
<comment type="similarity">
    <text evidence="3">Belongs to the multi antimicrobial extrusion (MATE) (TC 2.A.66.1) family.</text>
</comment>
<dbReference type="GO" id="GO:0042910">
    <property type="term" value="F:xenobiotic transmembrane transporter activity"/>
    <property type="evidence" value="ECO:0007669"/>
    <property type="project" value="InterPro"/>
</dbReference>
<proteinExistence type="inferred from homology"/>
<comment type="caution">
    <text evidence="14">The sequence shown here is derived from an EMBL/GenBank/DDBJ whole genome shotgun (WGS) entry which is preliminary data.</text>
</comment>
<keyword evidence="10" id="KW-0406">Ion transport</keyword>
<evidence type="ECO:0000256" key="7">
    <source>
        <dbReference type="ARBA" id="ARBA00022475"/>
    </source>
</evidence>
<feature type="transmembrane region" description="Helical" evidence="13">
    <location>
        <begin position="196"/>
        <end position="221"/>
    </location>
</feature>
<evidence type="ECO:0000256" key="12">
    <source>
        <dbReference type="ARBA" id="ARBA00031636"/>
    </source>
</evidence>
<evidence type="ECO:0000256" key="1">
    <source>
        <dbReference type="ARBA" id="ARBA00003408"/>
    </source>
</evidence>
<dbReference type="GO" id="GO:0006811">
    <property type="term" value="P:monoatomic ion transport"/>
    <property type="evidence" value="ECO:0007669"/>
    <property type="project" value="UniProtKB-KW"/>
</dbReference>
<name>A0A2T5RHG0_9FIRM</name>
<evidence type="ECO:0000256" key="6">
    <source>
        <dbReference type="ARBA" id="ARBA00022449"/>
    </source>
</evidence>
<evidence type="ECO:0000256" key="13">
    <source>
        <dbReference type="SAM" id="Phobius"/>
    </source>
</evidence>
<dbReference type="AlphaFoldDB" id="A0A2T5RHG0"/>
<dbReference type="InterPro" id="IPR048279">
    <property type="entry name" value="MdtK-like"/>
</dbReference>
<keyword evidence="7" id="KW-1003">Cell membrane</keyword>